<reference evidence="2" key="1">
    <citation type="submission" date="2022-11" db="UniProtKB">
        <authorList>
            <consortium name="WormBaseParasite"/>
        </authorList>
    </citation>
    <scope>IDENTIFICATION</scope>
</reference>
<sequence length="370" mass="42975">MNFYNDTIEQKLDHFNDHDERVFKQDYHYSIDLNSKIVFLYLSGEKTLNKSAGILSGQIPNSIPLSYFNLIHRFYGNSLPELVLPYCRCFYSGTIAALARQQFPLLIKGAVAVSAPLKASLYIDFMDAVIEKMKAIDENKTIQIQNAIETYYNYTATFEGQEYLGYLLGDDYILSINETECYPEFYDPTKFFADAIQDGTIVEFFEKWNDENFETFMELIVDIGKYKKFEKSEGHHQQKLWQHQLCTEFGYFRTTSSQKSLDFFGDSIPKICPELICDQFEKDVFLNAEYTFEDSTSGVEKTNQLFGAPEKFNATNLIFIIPEFDPWISTFLLETENLGIEIIFSDNQFHCGVDKKSTEKWISSVLKWIN</sequence>
<organism evidence="1 2">
    <name type="scientific">Panagrolaimus sp. PS1159</name>
    <dbReference type="NCBI Taxonomy" id="55785"/>
    <lineage>
        <taxon>Eukaryota</taxon>
        <taxon>Metazoa</taxon>
        <taxon>Ecdysozoa</taxon>
        <taxon>Nematoda</taxon>
        <taxon>Chromadorea</taxon>
        <taxon>Rhabditida</taxon>
        <taxon>Tylenchina</taxon>
        <taxon>Panagrolaimomorpha</taxon>
        <taxon>Panagrolaimoidea</taxon>
        <taxon>Panagrolaimidae</taxon>
        <taxon>Panagrolaimus</taxon>
    </lineage>
</organism>
<dbReference type="Proteomes" id="UP000887580">
    <property type="component" value="Unplaced"/>
</dbReference>
<name>A0AC35FXT6_9BILA</name>
<accession>A0AC35FXT6</accession>
<evidence type="ECO:0000313" key="1">
    <source>
        <dbReference type="Proteomes" id="UP000887580"/>
    </source>
</evidence>
<proteinExistence type="predicted"/>
<evidence type="ECO:0000313" key="2">
    <source>
        <dbReference type="WBParaSite" id="PS1159_v2.g21455.t1"/>
    </source>
</evidence>
<protein>
    <submittedName>
        <fullName evidence="2">Uncharacterized protein</fullName>
    </submittedName>
</protein>
<dbReference type="WBParaSite" id="PS1159_v2.g21455.t1">
    <property type="protein sequence ID" value="PS1159_v2.g21455.t1"/>
    <property type="gene ID" value="PS1159_v2.g21455"/>
</dbReference>